<feature type="compositionally biased region" description="Basic and acidic residues" evidence="1">
    <location>
        <begin position="16"/>
        <end position="31"/>
    </location>
</feature>
<proteinExistence type="predicted"/>
<sequence length="478" mass="53328">MSNPDSDSAINAPLDSRLEDVEDTTKTDKKDKRTKLKNVLKDQLKDLSFDTVLLAGVQAAAGHMSFSSSFAFGSSASVKPFSSSWDTHNSRYNTRSPSDSEELSCDTPSDDTTSTTSHSRNESVGLLEGAESDTEERKAPIVFKEKKKKKIKVHTIDIVSPLQPTDLIKMEKSKAMYREDPEKNIESSKTVDVQISDTIKQDAEIAPNSNNGIHAHSQESKESIRSRSVAAKQEVVQKARKFLKRLTPEEKDMGTDEPTKAFSSKGPGSKGMSTNITSPLEVKSLVIISRETRKKVRDKQNLYDPNALKSTLGDWIVYLEKANIAVDLVYPKNKDAREYYVTDVGKILSPSIKVDLTRFLDPDDTTTVAGLTTMCFKMKIFSTSSHGNDSKMDNELTSEELLKCDACRQKQNHVVLNIESVQVDKELQSDEAMEHDLAKTKFLCANFQLLDYQTLKGTVIADCLNHRDLLKNLLRCLD</sequence>
<reference evidence="2" key="1">
    <citation type="submission" date="2020-04" db="EMBL/GenBank/DDBJ databases">
        <authorList>
            <person name="Alioto T."/>
            <person name="Alioto T."/>
            <person name="Gomez Garrido J."/>
        </authorList>
    </citation>
    <scope>NUCLEOTIDE SEQUENCE</scope>
    <source>
        <strain evidence="2">A484AB</strain>
    </source>
</reference>
<comment type="caution">
    <text evidence="2">The sequence shown here is derived from an EMBL/GenBank/DDBJ whole genome shotgun (WGS) entry which is preliminary data.</text>
</comment>
<evidence type="ECO:0000256" key="1">
    <source>
        <dbReference type="SAM" id="MobiDB-lite"/>
    </source>
</evidence>
<feature type="region of interest" description="Disordered" evidence="1">
    <location>
        <begin position="74"/>
        <end position="140"/>
    </location>
</feature>
<feature type="region of interest" description="Disordered" evidence="1">
    <location>
        <begin position="1"/>
        <end position="32"/>
    </location>
</feature>
<feature type="compositionally biased region" description="Low complexity" evidence="1">
    <location>
        <begin position="105"/>
        <end position="118"/>
    </location>
</feature>
<organism evidence="2 3">
    <name type="scientific">Paramuricea clavata</name>
    <name type="common">Red gorgonian</name>
    <name type="synonym">Violescent sea-whip</name>
    <dbReference type="NCBI Taxonomy" id="317549"/>
    <lineage>
        <taxon>Eukaryota</taxon>
        <taxon>Metazoa</taxon>
        <taxon>Cnidaria</taxon>
        <taxon>Anthozoa</taxon>
        <taxon>Octocorallia</taxon>
        <taxon>Malacalcyonacea</taxon>
        <taxon>Plexauridae</taxon>
        <taxon>Paramuricea</taxon>
    </lineage>
</organism>
<feature type="compositionally biased region" description="Basic and acidic residues" evidence="1">
    <location>
        <begin position="216"/>
        <end position="225"/>
    </location>
</feature>
<protein>
    <submittedName>
        <fullName evidence="2">Uncharacterized protein</fullName>
    </submittedName>
</protein>
<feature type="non-terminal residue" evidence="2">
    <location>
        <position position="478"/>
    </location>
</feature>
<feature type="region of interest" description="Disordered" evidence="1">
    <location>
        <begin position="205"/>
        <end position="227"/>
    </location>
</feature>
<dbReference type="EMBL" id="CACRXK020010845">
    <property type="protein sequence ID" value="CAB4020219.1"/>
    <property type="molecule type" value="Genomic_DNA"/>
</dbReference>
<keyword evidence="3" id="KW-1185">Reference proteome</keyword>
<feature type="region of interest" description="Disordered" evidence="1">
    <location>
        <begin position="248"/>
        <end position="275"/>
    </location>
</feature>
<dbReference type="AlphaFoldDB" id="A0A6S7IT44"/>
<evidence type="ECO:0000313" key="2">
    <source>
        <dbReference type="EMBL" id="CAB4020219.1"/>
    </source>
</evidence>
<evidence type="ECO:0000313" key="3">
    <source>
        <dbReference type="Proteomes" id="UP001152795"/>
    </source>
</evidence>
<feature type="compositionally biased region" description="Basic and acidic residues" evidence="1">
    <location>
        <begin position="248"/>
        <end position="259"/>
    </location>
</feature>
<accession>A0A6S7IT44</accession>
<feature type="compositionally biased region" description="Polar residues" evidence="1">
    <location>
        <begin position="80"/>
        <end position="97"/>
    </location>
</feature>
<name>A0A6S7IT44_PARCT</name>
<gene>
    <name evidence="2" type="ORF">PACLA_8A005517</name>
</gene>
<dbReference type="Proteomes" id="UP001152795">
    <property type="component" value="Unassembled WGS sequence"/>
</dbReference>